<dbReference type="OMA" id="WNINESA"/>
<feature type="domain" description="Protein kinase" evidence="13">
    <location>
        <begin position="375"/>
        <end position="644"/>
    </location>
</feature>
<dbReference type="GO" id="GO:0005524">
    <property type="term" value="F:ATP binding"/>
    <property type="evidence" value="ECO:0007669"/>
    <property type="project" value="UniProtKB-KW"/>
</dbReference>
<keyword evidence="10" id="KW-0325">Glycoprotein</keyword>
<dbReference type="FunFam" id="3.80.10.10:FF:000400">
    <property type="entry name" value="Nuclear pore complex protein NUP107"/>
    <property type="match status" value="1"/>
</dbReference>
<name>A0A8T2UYI8_CERRI</name>
<keyword evidence="2" id="KW-0433">Leucine-rich repeat</keyword>
<dbReference type="InterPro" id="IPR001245">
    <property type="entry name" value="Ser-Thr/Tyr_kinase_cat_dom"/>
</dbReference>
<dbReference type="Pfam" id="PF00560">
    <property type="entry name" value="LRR_1"/>
    <property type="match status" value="2"/>
</dbReference>
<keyword evidence="8 12" id="KW-1133">Transmembrane helix</keyword>
<dbReference type="GO" id="GO:0004672">
    <property type="term" value="F:protein kinase activity"/>
    <property type="evidence" value="ECO:0007669"/>
    <property type="project" value="InterPro"/>
</dbReference>
<dbReference type="Pfam" id="PF08263">
    <property type="entry name" value="LRRNT_2"/>
    <property type="match status" value="1"/>
</dbReference>
<dbReference type="GO" id="GO:0016020">
    <property type="term" value="C:membrane"/>
    <property type="evidence" value="ECO:0007669"/>
    <property type="project" value="UniProtKB-SubCell"/>
</dbReference>
<dbReference type="InterPro" id="IPR032675">
    <property type="entry name" value="LRR_dom_sf"/>
</dbReference>
<evidence type="ECO:0000256" key="8">
    <source>
        <dbReference type="ARBA" id="ARBA00022989"/>
    </source>
</evidence>
<dbReference type="Gene3D" id="1.10.510.10">
    <property type="entry name" value="Transferase(Phosphotransferase) domain 1"/>
    <property type="match status" value="1"/>
</dbReference>
<dbReference type="OrthoDB" id="4062651at2759"/>
<evidence type="ECO:0000256" key="3">
    <source>
        <dbReference type="ARBA" id="ARBA00022692"/>
    </source>
</evidence>
<dbReference type="Gene3D" id="3.30.200.20">
    <property type="entry name" value="Phosphorylase Kinase, domain 1"/>
    <property type="match status" value="1"/>
</dbReference>
<feature type="transmembrane region" description="Helical" evidence="12">
    <location>
        <begin position="285"/>
        <end position="308"/>
    </location>
</feature>
<dbReference type="SUPFAM" id="SSF52058">
    <property type="entry name" value="L domain-like"/>
    <property type="match status" value="1"/>
</dbReference>
<evidence type="ECO:0000256" key="7">
    <source>
        <dbReference type="ARBA" id="ARBA00022840"/>
    </source>
</evidence>
<keyword evidence="3 12" id="KW-0812">Transmembrane</keyword>
<feature type="transmembrane region" description="Helical" evidence="12">
    <location>
        <begin position="31"/>
        <end position="53"/>
    </location>
</feature>
<feature type="region of interest" description="Disordered" evidence="11">
    <location>
        <begin position="259"/>
        <end position="278"/>
    </location>
</feature>
<dbReference type="SUPFAM" id="SSF56112">
    <property type="entry name" value="Protein kinase-like (PK-like)"/>
    <property type="match status" value="1"/>
</dbReference>
<comment type="subcellular location">
    <subcellularLocation>
        <location evidence="1">Membrane</location>
    </subcellularLocation>
</comment>
<evidence type="ECO:0000259" key="13">
    <source>
        <dbReference type="PROSITE" id="PS50011"/>
    </source>
</evidence>
<evidence type="ECO:0000256" key="10">
    <source>
        <dbReference type="ARBA" id="ARBA00023180"/>
    </source>
</evidence>
<dbReference type="Pfam" id="PF07714">
    <property type="entry name" value="PK_Tyr_Ser-Thr"/>
    <property type="match status" value="1"/>
</dbReference>
<reference evidence="14" key="1">
    <citation type="submission" date="2021-08" db="EMBL/GenBank/DDBJ databases">
        <title>WGS assembly of Ceratopteris richardii.</title>
        <authorList>
            <person name="Marchant D.B."/>
            <person name="Chen G."/>
            <person name="Jenkins J."/>
            <person name="Shu S."/>
            <person name="Leebens-Mack J."/>
            <person name="Grimwood J."/>
            <person name="Schmutz J."/>
            <person name="Soltis P."/>
            <person name="Soltis D."/>
            <person name="Chen Z.-H."/>
        </authorList>
    </citation>
    <scope>NUCLEOTIDE SEQUENCE</scope>
    <source>
        <strain evidence="14">Whitten #5841</strain>
        <tissue evidence="14">Leaf</tissue>
    </source>
</reference>
<evidence type="ECO:0000313" key="15">
    <source>
        <dbReference type="Proteomes" id="UP000825935"/>
    </source>
</evidence>
<dbReference type="CDD" id="cd14066">
    <property type="entry name" value="STKc_IRAK"/>
    <property type="match status" value="1"/>
</dbReference>
<evidence type="ECO:0000256" key="2">
    <source>
        <dbReference type="ARBA" id="ARBA00022614"/>
    </source>
</evidence>
<protein>
    <recommendedName>
        <fullName evidence="13">Protein kinase domain-containing protein</fullName>
    </recommendedName>
</protein>
<evidence type="ECO:0000256" key="4">
    <source>
        <dbReference type="ARBA" id="ARBA00022729"/>
    </source>
</evidence>
<keyword evidence="15" id="KW-1185">Reference proteome</keyword>
<gene>
    <name evidence="14" type="ORF">KP509_03G030300</name>
</gene>
<dbReference type="PROSITE" id="PS50011">
    <property type="entry name" value="PROTEIN_KINASE_DOM"/>
    <property type="match status" value="1"/>
</dbReference>
<keyword evidence="9 12" id="KW-0472">Membrane</keyword>
<evidence type="ECO:0000256" key="1">
    <source>
        <dbReference type="ARBA" id="ARBA00004370"/>
    </source>
</evidence>
<dbReference type="FunFam" id="3.30.200.20:FF:000307">
    <property type="entry name" value="pollen receptor-like kinase 1"/>
    <property type="match status" value="1"/>
</dbReference>
<evidence type="ECO:0000256" key="6">
    <source>
        <dbReference type="ARBA" id="ARBA00022741"/>
    </source>
</evidence>
<evidence type="ECO:0000256" key="11">
    <source>
        <dbReference type="SAM" id="MobiDB-lite"/>
    </source>
</evidence>
<dbReference type="PANTHER" id="PTHR48010">
    <property type="entry name" value="OS05G0588300 PROTEIN"/>
    <property type="match status" value="1"/>
</dbReference>
<dbReference type="FunFam" id="1.10.510.10:FF:000095">
    <property type="entry name" value="protein STRUBBELIG-RECEPTOR FAMILY 8"/>
    <property type="match status" value="1"/>
</dbReference>
<dbReference type="InterPro" id="IPR013210">
    <property type="entry name" value="LRR_N_plant-typ"/>
</dbReference>
<proteinExistence type="predicted"/>
<accession>A0A8T2UYI8</accession>
<keyword evidence="6" id="KW-0547">Nucleotide-binding</keyword>
<keyword evidence="7" id="KW-0067">ATP-binding</keyword>
<evidence type="ECO:0000313" key="14">
    <source>
        <dbReference type="EMBL" id="KAH7441237.1"/>
    </source>
</evidence>
<sequence>MPTGSIITSPHMVDSHRHKVDYVGRRGIMGYPLHVAAAILFCCLWVGVLGDLADDARGLTTFKQAIDRNNVLNWSGTDVCSWAGVECALLPSQTTQRVIKLKLSMLRLSGTIPSGSLSQLTELRVINLKGNNLSGSLPSDLSNCTYLRNVFLLNNNFSGSLPLDYSAWPNLGILDVSDNSFSGNLSSSLTGLDQLKRFYVQNNALTGSLPDLNMSSLKEFNVSNNRFSGSIPATYARFDPSAFLGNSLCGFPLPACPNTEPPAQSPAQSPAQQGNNGKKKLSGGAIAGIVIGGLAFLLIVFILCILAYRATSKSKSPTGERNGNNEIATVARDVGPTPPKTEAAAVAASSAEVDRKRLIFFEGNKEEFDIDDLLRASAEVLGKGTLGTSYKAILESGTIVAVKRLKDVSVERNEFEQKMELLGKLKHENLVPLVAYYYSREEKLLVANYMTNGSLSALLHGNKEAYSTPLNWDTRLSIALGTARGILHLHYQDLAHGNIKSSNVLLTSNYTGCISDFGLTQLVNTSSAANRAIGYRAPEITDIRKPTPKSDIYSFGVLLLELLTGKPPSQPNMSDEGWNLPLWVSSVPKEEEDWYAKVFDPELTRIGGSEVQMEKLLDIALECVKPSPDQRPTMAEVVEKLENFDL</sequence>
<comment type="caution">
    <text evidence="14">The sequence shown here is derived from an EMBL/GenBank/DDBJ whole genome shotgun (WGS) entry which is preliminary data.</text>
</comment>
<dbReference type="InterPro" id="IPR001611">
    <property type="entry name" value="Leu-rich_rpt"/>
</dbReference>
<dbReference type="EMBL" id="CM035408">
    <property type="protein sequence ID" value="KAH7441237.1"/>
    <property type="molecule type" value="Genomic_DNA"/>
</dbReference>
<keyword evidence="5" id="KW-0677">Repeat</keyword>
<dbReference type="Proteomes" id="UP000825935">
    <property type="component" value="Chromosome 3"/>
</dbReference>
<keyword evidence="4" id="KW-0732">Signal</keyword>
<dbReference type="PANTHER" id="PTHR48010:SF76">
    <property type="entry name" value="INACTIVE RECEPTOR KINASE RLK902-RELATED"/>
    <property type="match status" value="1"/>
</dbReference>
<organism evidence="14 15">
    <name type="scientific">Ceratopteris richardii</name>
    <name type="common">Triangle waterfern</name>
    <dbReference type="NCBI Taxonomy" id="49495"/>
    <lineage>
        <taxon>Eukaryota</taxon>
        <taxon>Viridiplantae</taxon>
        <taxon>Streptophyta</taxon>
        <taxon>Embryophyta</taxon>
        <taxon>Tracheophyta</taxon>
        <taxon>Polypodiopsida</taxon>
        <taxon>Polypodiidae</taxon>
        <taxon>Polypodiales</taxon>
        <taxon>Pteridineae</taxon>
        <taxon>Pteridaceae</taxon>
        <taxon>Parkerioideae</taxon>
        <taxon>Ceratopteris</taxon>
    </lineage>
</organism>
<evidence type="ECO:0000256" key="5">
    <source>
        <dbReference type="ARBA" id="ARBA00022737"/>
    </source>
</evidence>
<dbReference type="Gene3D" id="3.80.10.10">
    <property type="entry name" value="Ribonuclease Inhibitor"/>
    <property type="match status" value="2"/>
</dbReference>
<dbReference type="AlphaFoldDB" id="A0A8T2UYI8"/>
<dbReference type="InterPro" id="IPR000719">
    <property type="entry name" value="Prot_kinase_dom"/>
</dbReference>
<evidence type="ECO:0000256" key="12">
    <source>
        <dbReference type="SAM" id="Phobius"/>
    </source>
</evidence>
<evidence type="ECO:0000256" key="9">
    <source>
        <dbReference type="ARBA" id="ARBA00023136"/>
    </source>
</evidence>
<dbReference type="InterPro" id="IPR011009">
    <property type="entry name" value="Kinase-like_dom_sf"/>
</dbReference>
<dbReference type="InterPro" id="IPR050994">
    <property type="entry name" value="At_inactive_RLKs"/>
</dbReference>